<dbReference type="AlphaFoldDB" id="A0A1F5YEB4"/>
<dbReference type="Proteomes" id="UP000176992">
    <property type="component" value="Unassembled WGS sequence"/>
</dbReference>
<comment type="caution">
    <text evidence="1">The sequence shown here is derived from an EMBL/GenBank/DDBJ whole genome shotgun (WGS) entry which is preliminary data.</text>
</comment>
<dbReference type="SUPFAM" id="SSF46785">
    <property type="entry name" value="Winged helix' DNA-binding domain"/>
    <property type="match status" value="1"/>
</dbReference>
<accession>A0A1F5YEB4</accession>
<evidence type="ECO:0000313" key="2">
    <source>
        <dbReference type="Proteomes" id="UP000176992"/>
    </source>
</evidence>
<evidence type="ECO:0008006" key="3">
    <source>
        <dbReference type="Google" id="ProtNLM"/>
    </source>
</evidence>
<dbReference type="GO" id="GO:0005829">
    <property type="term" value="C:cytosol"/>
    <property type="evidence" value="ECO:0007669"/>
    <property type="project" value="TreeGrafter"/>
</dbReference>
<dbReference type="Pfam" id="PF02082">
    <property type="entry name" value="Rrf2"/>
    <property type="match status" value="1"/>
</dbReference>
<dbReference type="PANTHER" id="PTHR33221:SF15">
    <property type="entry name" value="HTH-TYPE TRANSCRIPTIONAL REGULATOR YWGB-RELATED"/>
    <property type="match status" value="1"/>
</dbReference>
<dbReference type="InterPro" id="IPR000944">
    <property type="entry name" value="Tscrpt_reg_Rrf2"/>
</dbReference>
<organism evidence="1 2">
    <name type="scientific">Candidatus Glassbacteria bacterium GWA2_58_10</name>
    <dbReference type="NCBI Taxonomy" id="1817865"/>
    <lineage>
        <taxon>Bacteria</taxon>
        <taxon>Candidatus Glassiibacteriota</taxon>
    </lineage>
</organism>
<dbReference type="InterPro" id="IPR030489">
    <property type="entry name" value="TR_Rrf2-type_CS"/>
</dbReference>
<protein>
    <recommendedName>
        <fullName evidence="3">Rrf2 family transcriptional regulator</fullName>
    </recommendedName>
</protein>
<dbReference type="InterPro" id="IPR036390">
    <property type="entry name" value="WH_DNA-bd_sf"/>
</dbReference>
<sequence length="147" mass="16661">MHFSAQEEYGLRCVLQLAKNFGGEAVTARQISESELISLDYVHKLLGILKRKGLIESTRGIKGGFRLKGEPQKITVCDVLQMLSSELNSDGHCTKFSRKKLQACRGTVDCDVKLFWDTVFRFYEEFGSKVTILDLIEKKIPSIHVSY</sequence>
<name>A0A1F5YEB4_9BACT</name>
<dbReference type="PROSITE" id="PS51197">
    <property type="entry name" value="HTH_RRF2_2"/>
    <property type="match status" value="1"/>
</dbReference>
<reference evidence="1 2" key="1">
    <citation type="journal article" date="2016" name="Nat. Commun.">
        <title>Thousands of microbial genomes shed light on interconnected biogeochemical processes in an aquifer system.</title>
        <authorList>
            <person name="Anantharaman K."/>
            <person name="Brown C.T."/>
            <person name="Hug L.A."/>
            <person name="Sharon I."/>
            <person name="Castelle C.J."/>
            <person name="Probst A.J."/>
            <person name="Thomas B.C."/>
            <person name="Singh A."/>
            <person name="Wilkins M.J."/>
            <person name="Karaoz U."/>
            <person name="Brodie E.L."/>
            <person name="Williams K.H."/>
            <person name="Hubbard S.S."/>
            <person name="Banfield J.F."/>
        </authorList>
    </citation>
    <scope>NUCLEOTIDE SEQUENCE [LARGE SCALE GENOMIC DNA]</scope>
</reference>
<dbReference type="PROSITE" id="PS01332">
    <property type="entry name" value="HTH_RRF2_1"/>
    <property type="match status" value="1"/>
</dbReference>
<proteinExistence type="predicted"/>
<gene>
    <name evidence="1" type="ORF">A2Z86_04725</name>
</gene>
<dbReference type="NCBIfam" id="TIGR00738">
    <property type="entry name" value="rrf2_super"/>
    <property type="match status" value="1"/>
</dbReference>
<dbReference type="Gene3D" id="1.10.10.10">
    <property type="entry name" value="Winged helix-like DNA-binding domain superfamily/Winged helix DNA-binding domain"/>
    <property type="match status" value="1"/>
</dbReference>
<dbReference type="GO" id="GO:0003700">
    <property type="term" value="F:DNA-binding transcription factor activity"/>
    <property type="evidence" value="ECO:0007669"/>
    <property type="project" value="TreeGrafter"/>
</dbReference>
<evidence type="ECO:0000313" key="1">
    <source>
        <dbReference type="EMBL" id="OGF98510.1"/>
    </source>
</evidence>
<dbReference type="PANTHER" id="PTHR33221">
    <property type="entry name" value="WINGED HELIX-TURN-HELIX TRANSCRIPTIONAL REGULATOR, RRF2 FAMILY"/>
    <property type="match status" value="1"/>
</dbReference>
<dbReference type="EMBL" id="MFIV01000093">
    <property type="protein sequence ID" value="OGF98510.1"/>
    <property type="molecule type" value="Genomic_DNA"/>
</dbReference>
<dbReference type="InterPro" id="IPR036388">
    <property type="entry name" value="WH-like_DNA-bd_sf"/>
</dbReference>